<dbReference type="Proteomes" id="UP000782610">
    <property type="component" value="Unassembled WGS sequence"/>
</dbReference>
<protein>
    <submittedName>
        <fullName evidence="1">Uncharacterized protein</fullName>
    </submittedName>
</protein>
<dbReference type="EMBL" id="JACRAF010000064">
    <property type="protein sequence ID" value="MBI4923904.1"/>
    <property type="molecule type" value="Genomic_DNA"/>
</dbReference>
<gene>
    <name evidence="1" type="ORF">HY834_19395</name>
</gene>
<sequence length="116" mass="13118">MRATRWLEHENAVARFDLTIRAFRRALLEQRYRPDQPRVPAGRPEGGEWTRVGTGRGDSVGVAEVIYVCTRVGSVPIKDETGGLAYAVSYLCGFGNQLLSWITTRKLKPIIRDPRF</sequence>
<reference evidence="1" key="1">
    <citation type="submission" date="2020-07" db="EMBL/GenBank/DDBJ databases">
        <title>Huge and variable diversity of episymbiotic CPR bacteria and DPANN archaea in groundwater ecosystems.</title>
        <authorList>
            <person name="He C.Y."/>
            <person name="Keren R."/>
            <person name="Whittaker M."/>
            <person name="Farag I.F."/>
            <person name="Doudna J."/>
            <person name="Cate J.H.D."/>
            <person name="Banfield J.F."/>
        </authorList>
    </citation>
    <scope>NUCLEOTIDE SEQUENCE</scope>
    <source>
        <strain evidence="1">NC_groundwater_1586_Pr3_B-0.1um_66_15</strain>
    </source>
</reference>
<evidence type="ECO:0000313" key="1">
    <source>
        <dbReference type="EMBL" id="MBI4923904.1"/>
    </source>
</evidence>
<organism evidence="1 2">
    <name type="scientific">Devosia nanyangense</name>
    <dbReference type="NCBI Taxonomy" id="1228055"/>
    <lineage>
        <taxon>Bacteria</taxon>
        <taxon>Pseudomonadati</taxon>
        <taxon>Pseudomonadota</taxon>
        <taxon>Alphaproteobacteria</taxon>
        <taxon>Hyphomicrobiales</taxon>
        <taxon>Devosiaceae</taxon>
        <taxon>Devosia</taxon>
    </lineage>
</organism>
<comment type="caution">
    <text evidence="1">The sequence shown here is derived from an EMBL/GenBank/DDBJ whole genome shotgun (WGS) entry which is preliminary data.</text>
</comment>
<accession>A0A933L443</accession>
<proteinExistence type="predicted"/>
<name>A0A933L443_9HYPH</name>
<dbReference type="AlphaFoldDB" id="A0A933L443"/>
<evidence type="ECO:0000313" key="2">
    <source>
        <dbReference type="Proteomes" id="UP000782610"/>
    </source>
</evidence>